<dbReference type="InterPro" id="IPR025048">
    <property type="entry name" value="DUF3987"/>
</dbReference>
<evidence type="ECO:0000313" key="2">
    <source>
        <dbReference type="EMBL" id="WML87159.1"/>
    </source>
</evidence>
<organism evidence="2">
    <name type="scientific">Thiothrix subterranea</name>
    <dbReference type="NCBI Taxonomy" id="2735563"/>
    <lineage>
        <taxon>Bacteria</taxon>
        <taxon>Pseudomonadati</taxon>
        <taxon>Pseudomonadota</taxon>
        <taxon>Gammaproteobacteria</taxon>
        <taxon>Thiotrichales</taxon>
        <taxon>Thiotrichaceae</taxon>
        <taxon>Thiothrix</taxon>
    </lineage>
</organism>
<dbReference type="EMBL" id="CP133217">
    <property type="protein sequence ID" value="WML87159.1"/>
    <property type="molecule type" value="Genomic_DNA"/>
</dbReference>
<protein>
    <submittedName>
        <fullName evidence="2">DUF3987 domain-containing protein</fullName>
    </submittedName>
</protein>
<gene>
    <name evidence="1" type="ORF">RCC75_14855</name>
    <name evidence="2" type="ORF">RCG00_02100</name>
</gene>
<dbReference type="Proteomes" id="UP001229862">
    <property type="component" value="Chromosome"/>
</dbReference>
<sequence>MTTPTPHNATSGKPNLSVVNNFVRTEKPTHKPAEPEQAKPHTLDLLQHLPDSTFKRYAADVAKMCDIPANTSLLIGLGIVSSVASRCYHVMYSNAEPLPLGEYVTCCQPPAVGKSRMLKTYQYPINKALKELSKDYAKRRKAAEDDGKDFDELPPLPVFSTDATPEGVDSTLATTSGFFALASAEQQILNTLMGASYGGDGKKNNNDLALKGFNGEYHASMRTTRKGYRGDVVGAITCFAQDGAINTIVTRNEGVGLAERFLMLAEPNLLGQRTFDEYFPNEYDQNVYNRVVGELAALSLTNPCELGDMPAYRLSKTAWGMIRSFRREIEPHMADDGKYSTATMRGTAGKVDMHIMKIATLLAILDEKPVGEVGLEYVEAGINIMRDMLEYLLSLLVDMEVIGMNAFENSIIAYLGKQQKATRKLIRTNKCDGKPWSEIPRSSLTNKINETVDELIRKGVVAEEETFYPNGSSQGKYLRLIA</sequence>
<dbReference type="AlphaFoldDB" id="A0AA51R1U6"/>
<reference evidence="2 3" key="1">
    <citation type="submission" date="2023-08" db="EMBL/GenBank/DDBJ databases">
        <title>New molecular markers tilS and rpoB for phylogenetic and monitoring studies of the genus Thiothrix biodiversity.</title>
        <authorList>
            <person name="Ravin N.V."/>
            <person name="Smolyakov D."/>
            <person name="Markov N.D."/>
            <person name="Beletsky A.V."/>
            <person name="Mardanov A.V."/>
            <person name="Rudenko T.S."/>
            <person name="Grabovich M.Y."/>
        </authorList>
    </citation>
    <scope>NUCLEOTIDE SEQUENCE</scope>
    <source>
        <strain evidence="2">DNT52</strain>
        <strain evidence="1 3">H33</strain>
    </source>
</reference>
<keyword evidence="3" id="KW-1185">Reference proteome</keyword>
<dbReference type="Proteomes" id="UP001223336">
    <property type="component" value="Unassembled WGS sequence"/>
</dbReference>
<proteinExistence type="predicted"/>
<evidence type="ECO:0000313" key="1">
    <source>
        <dbReference type="EMBL" id="MDQ5769821.1"/>
    </source>
</evidence>
<dbReference type="EMBL" id="JAVFKN010000021">
    <property type="protein sequence ID" value="MDQ5769821.1"/>
    <property type="molecule type" value="Genomic_DNA"/>
</dbReference>
<dbReference type="Pfam" id="PF13148">
    <property type="entry name" value="DUF3987"/>
    <property type="match status" value="1"/>
</dbReference>
<accession>A0AA51R1U6</accession>
<dbReference type="RefSeq" id="WP_308135637.1">
    <property type="nucleotide sequence ID" value="NZ_CP133197.1"/>
</dbReference>
<evidence type="ECO:0000313" key="3">
    <source>
        <dbReference type="Proteomes" id="UP001223336"/>
    </source>
</evidence>
<name>A0AA51R1U6_9GAMM</name>